<dbReference type="EMBL" id="CSUW01000025">
    <property type="protein sequence ID" value="CPT71696.1"/>
    <property type="molecule type" value="Genomic_DNA"/>
</dbReference>
<name>A0AB33TFJ9_9MYCO</name>
<dbReference type="Proteomes" id="UP000038487">
    <property type="component" value="Unassembled WGS sequence"/>
</dbReference>
<organism evidence="2 3">
    <name type="scientific">Mycobacteroides abscessus</name>
    <dbReference type="NCBI Taxonomy" id="36809"/>
    <lineage>
        <taxon>Bacteria</taxon>
        <taxon>Bacillati</taxon>
        <taxon>Actinomycetota</taxon>
        <taxon>Actinomycetes</taxon>
        <taxon>Mycobacteriales</taxon>
        <taxon>Mycobacteriaceae</taxon>
        <taxon>Mycobacteroides</taxon>
    </lineage>
</organism>
<comment type="caution">
    <text evidence="2">The sequence shown here is derived from an EMBL/GenBank/DDBJ whole genome shotgun (WGS) entry which is preliminary data.</text>
</comment>
<accession>A0AB33TFJ9</accession>
<reference evidence="2 3" key="1">
    <citation type="submission" date="2015-03" db="EMBL/GenBank/DDBJ databases">
        <authorList>
            <consortium name="Pathogen Informatics"/>
            <person name="Murphy D."/>
        </authorList>
    </citation>
    <scope>NUCLEOTIDE SEQUENCE [LARGE SCALE GENOMIC DNA]</scope>
    <source>
        <strain evidence="2 3">PAP036</strain>
    </source>
</reference>
<protein>
    <submittedName>
        <fullName evidence="2">Uncharacterized protein</fullName>
    </submittedName>
</protein>
<evidence type="ECO:0000256" key="1">
    <source>
        <dbReference type="SAM" id="MobiDB-lite"/>
    </source>
</evidence>
<sequence length="91" mass="9393">MNNAVESADLDDSDLQAGIGSGATAASGSRLGPTVTAGPVNVTVFGGVPLVEVTEFVRHMSGRRLAGFFMEALTKADCVIEAQQRETSDGH</sequence>
<evidence type="ECO:0000313" key="3">
    <source>
        <dbReference type="Proteomes" id="UP000038487"/>
    </source>
</evidence>
<proteinExistence type="predicted"/>
<gene>
    <name evidence="2" type="ORF">ERS075527_05508</name>
</gene>
<dbReference type="AlphaFoldDB" id="A0AB33TFJ9"/>
<dbReference type="RefSeq" id="WP_005088165.1">
    <property type="nucleotide sequence ID" value="NZ_CSUW01000025.1"/>
</dbReference>
<feature type="region of interest" description="Disordered" evidence="1">
    <location>
        <begin position="1"/>
        <end position="37"/>
    </location>
</feature>
<evidence type="ECO:0000313" key="2">
    <source>
        <dbReference type="EMBL" id="CPT71696.1"/>
    </source>
</evidence>